<sequence length="291" mass="32957">MGTIICEETRANVEFTVKEVNKNGFIIAEGILQEGDELNRNRRYYPTDELEKGINSPRTKELVETGNFKGEAGHPSDATLARQSKIDPTLEQVWYTKLWMDGNFVKAHFRGTNNDLGRSFNDDLRDGQKPSFSLRAVGSLANENGRMTVKGMQIITYDRVYFPSHSKAYTTSIVTTESVGQYGDMKYYKINPTSELFRRNDEINNIAKYGNLAESTEILVPLTQSQINSFLISESANIKTVLETFDCLYNRINLNEDGRTVSMKLKNGDRIVLSLEEAIQNEILNGVADYF</sequence>
<proteinExistence type="predicted"/>
<dbReference type="InterPro" id="IPR005082">
    <property type="entry name" value="Peptidase_U9_T4_prohead"/>
</dbReference>
<reference evidence="1" key="1">
    <citation type="journal article" date="2021" name="Proc. Natl. Acad. Sci. U.S.A.">
        <title>A Catalog of Tens of Thousands of Viruses from Human Metagenomes Reveals Hidden Associations with Chronic Diseases.</title>
        <authorList>
            <person name="Tisza M.J."/>
            <person name="Buck C.B."/>
        </authorList>
    </citation>
    <scope>NUCLEOTIDE SEQUENCE</scope>
    <source>
        <strain evidence="1">CtIty1</strain>
    </source>
</reference>
<dbReference type="EMBL" id="BK032823">
    <property type="protein sequence ID" value="DAF62228.1"/>
    <property type="molecule type" value="Genomic_DNA"/>
</dbReference>
<keyword evidence="1" id="KW-0645">Protease</keyword>
<dbReference type="Pfam" id="PF03420">
    <property type="entry name" value="Peptidase_S77"/>
    <property type="match status" value="1"/>
</dbReference>
<name>A0A8S5TFZ5_9CAUD</name>
<keyword evidence="1" id="KW-0378">Hydrolase</keyword>
<protein>
    <submittedName>
        <fullName evidence="1">Prohead core protein serine protease</fullName>
    </submittedName>
</protein>
<dbReference type="GO" id="GO:0006508">
    <property type="term" value="P:proteolysis"/>
    <property type="evidence" value="ECO:0007669"/>
    <property type="project" value="UniProtKB-KW"/>
</dbReference>
<organism evidence="1">
    <name type="scientific">Myoviridae sp. ctIty1</name>
    <dbReference type="NCBI Taxonomy" id="2827673"/>
    <lineage>
        <taxon>Viruses</taxon>
        <taxon>Duplodnaviria</taxon>
        <taxon>Heunggongvirae</taxon>
        <taxon>Uroviricota</taxon>
        <taxon>Caudoviricetes</taxon>
    </lineage>
</organism>
<dbReference type="GO" id="GO:0008233">
    <property type="term" value="F:peptidase activity"/>
    <property type="evidence" value="ECO:0007669"/>
    <property type="project" value="UniProtKB-KW"/>
</dbReference>
<accession>A0A8S5TFZ5</accession>
<evidence type="ECO:0000313" key="1">
    <source>
        <dbReference type="EMBL" id="DAF62228.1"/>
    </source>
</evidence>